<gene>
    <name evidence="1" type="ORF">FXN61_15980</name>
</gene>
<evidence type="ECO:0000313" key="1">
    <source>
        <dbReference type="EMBL" id="NKE58238.1"/>
    </source>
</evidence>
<protein>
    <recommendedName>
        <fullName evidence="3">Prevent-host-death family protein</fullName>
    </recommendedName>
</protein>
<accession>A0ABX1FH01</accession>
<organism evidence="1 2">
    <name type="scientific">Lentzea indica</name>
    <dbReference type="NCBI Taxonomy" id="2604800"/>
    <lineage>
        <taxon>Bacteria</taxon>
        <taxon>Bacillati</taxon>
        <taxon>Actinomycetota</taxon>
        <taxon>Actinomycetes</taxon>
        <taxon>Pseudonocardiales</taxon>
        <taxon>Pseudonocardiaceae</taxon>
        <taxon>Lentzea</taxon>
    </lineage>
</organism>
<evidence type="ECO:0000313" key="2">
    <source>
        <dbReference type="Proteomes" id="UP001515943"/>
    </source>
</evidence>
<reference evidence="1 2" key="1">
    <citation type="submission" date="2019-08" db="EMBL/GenBank/DDBJ databases">
        <title>Lentzea from Indian Himalayas.</title>
        <authorList>
            <person name="Mandal S."/>
            <person name="Mallick Gupta A."/>
            <person name="Maiti P.K."/>
            <person name="Sarkar J."/>
            <person name="Mandal S."/>
        </authorList>
    </citation>
    <scope>NUCLEOTIDE SEQUENCE [LARGE SCALE GENOMIC DNA]</scope>
    <source>
        <strain evidence="1 2">PSKA42</strain>
    </source>
</reference>
<dbReference type="Proteomes" id="UP001515943">
    <property type="component" value="Unassembled WGS sequence"/>
</dbReference>
<keyword evidence="2" id="KW-1185">Reference proteome</keyword>
<name>A0ABX1FH01_9PSEU</name>
<proteinExistence type="predicted"/>
<evidence type="ECO:0008006" key="3">
    <source>
        <dbReference type="Google" id="ProtNLM"/>
    </source>
</evidence>
<dbReference type="EMBL" id="VSRL01000049">
    <property type="protein sequence ID" value="NKE58238.1"/>
    <property type="molecule type" value="Genomic_DNA"/>
</dbReference>
<comment type="caution">
    <text evidence="1">The sequence shown here is derived from an EMBL/GenBank/DDBJ whole genome shotgun (WGS) entry which is preliminary data.</text>
</comment>
<sequence length="165" mass="18240">MSIAAEINFSELSNKPAESVRKLQAAPNQTLLVHRRGDEEDLVLTTVSRAEEVREVVSFTTSLFVALLQHSKEVSGLIADVMPTVFPWMRFLPPEDRELFAVEIVETLEAANSLGTPAPVIQLITAWRHTAEVWADPRLVEILTTDHGLDGEDFGEVPEPGATPR</sequence>
<dbReference type="RefSeq" id="WP_167974766.1">
    <property type="nucleotide sequence ID" value="NZ_VSRL01000049.1"/>
</dbReference>